<dbReference type="PROSITE" id="PS52012">
    <property type="entry name" value="CFEM"/>
    <property type="match status" value="1"/>
</dbReference>
<dbReference type="SMART" id="SM00747">
    <property type="entry name" value="CFEM"/>
    <property type="match status" value="1"/>
</dbReference>
<keyword evidence="3 5" id="KW-0732">Signal</keyword>
<accession>R7RW19</accession>
<keyword evidence="2" id="KW-0964">Secreted</keyword>
<dbReference type="RefSeq" id="XP_007311414.1">
    <property type="nucleotide sequence ID" value="XM_007311352.1"/>
</dbReference>
<dbReference type="Pfam" id="PF05730">
    <property type="entry name" value="CFEM"/>
    <property type="match status" value="1"/>
</dbReference>
<evidence type="ECO:0000313" key="8">
    <source>
        <dbReference type="Proteomes" id="UP000053927"/>
    </source>
</evidence>
<dbReference type="GO" id="GO:0005576">
    <property type="term" value="C:extracellular region"/>
    <property type="evidence" value="ECO:0007669"/>
    <property type="project" value="UniProtKB-SubCell"/>
</dbReference>
<dbReference type="InterPro" id="IPR008427">
    <property type="entry name" value="Extracellular_membr_CFEM_dom"/>
</dbReference>
<evidence type="ECO:0000256" key="3">
    <source>
        <dbReference type="ARBA" id="ARBA00022729"/>
    </source>
</evidence>
<dbReference type="EMBL" id="JH687404">
    <property type="protein sequence ID" value="EIM79454.1"/>
    <property type="molecule type" value="Genomic_DNA"/>
</dbReference>
<dbReference type="Proteomes" id="UP000053927">
    <property type="component" value="Unassembled WGS sequence"/>
</dbReference>
<organism evidence="7 8">
    <name type="scientific">Stereum hirsutum (strain FP-91666)</name>
    <name type="common">White-rot fungus</name>
    <dbReference type="NCBI Taxonomy" id="721885"/>
    <lineage>
        <taxon>Eukaryota</taxon>
        <taxon>Fungi</taxon>
        <taxon>Dikarya</taxon>
        <taxon>Basidiomycota</taxon>
        <taxon>Agaricomycotina</taxon>
        <taxon>Agaricomycetes</taxon>
        <taxon>Russulales</taxon>
        <taxon>Stereaceae</taxon>
        <taxon>Stereum</taxon>
    </lineage>
</organism>
<sequence>MLTNTLITALLSITAVSYGVNAQSSTASSAAPSGSSIPGLTTCIVQCLLQAASTGGCSSFTDLDCICSSGAFQSAAIVCVDSECPTADQQTALGLQQQYCGSSASYSPFSSLFIIVSFH</sequence>
<evidence type="ECO:0000256" key="5">
    <source>
        <dbReference type="SAM" id="SignalP"/>
    </source>
</evidence>
<dbReference type="OMA" id="CICTSTE"/>
<dbReference type="KEGG" id="shs:STEHIDRAFT_163645"/>
<keyword evidence="8" id="KW-1185">Reference proteome</keyword>
<protein>
    <recommendedName>
        <fullName evidence="6">CFEM domain-containing protein</fullName>
    </recommendedName>
</protein>
<evidence type="ECO:0000256" key="2">
    <source>
        <dbReference type="ARBA" id="ARBA00022525"/>
    </source>
</evidence>
<evidence type="ECO:0000313" key="7">
    <source>
        <dbReference type="EMBL" id="EIM79454.1"/>
    </source>
</evidence>
<evidence type="ECO:0000256" key="1">
    <source>
        <dbReference type="ARBA" id="ARBA00004613"/>
    </source>
</evidence>
<reference evidence="8" key="1">
    <citation type="journal article" date="2012" name="Science">
        <title>The Paleozoic origin of enzymatic lignin decomposition reconstructed from 31 fungal genomes.</title>
        <authorList>
            <person name="Floudas D."/>
            <person name="Binder M."/>
            <person name="Riley R."/>
            <person name="Barry K."/>
            <person name="Blanchette R.A."/>
            <person name="Henrissat B."/>
            <person name="Martinez A.T."/>
            <person name="Otillar R."/>
            <person name="Spatafora J.W."/>
            <person name="Yadav J.S."/>
            <person name="Aerts A."/>
            <person name="Benoit I."/>
            <person name="Boyd A."/>
            <person name="Carlson A."/>
            <person name="Copeland A."/>
            <person name="Coutinho P.M."/>
            <person name="de Vries R.P."/>
            <person name="Ferreira P."/>
            <person name="Findley K."/>
            <person name="Foster B."/>
            <person name="Gaskell J."/>
            <person name="Glotzer D."/>
            <person name="Gorecki P."/>
            <person name="Heitman J."/>
            <person name="Hesse C."/>
            <person name="Hori C."/>
            <person name="Igarashi K."/>
            <person name="Jurgens J.A."/>
            <person name="Kallen N."/>
            <person name="Kersten P."/>
            <person name="Kohler A."/>
            <person name="Kuees U."/>
            <person name="Kumar T.K.A."/>
            <person name="Kuo A."/>
            <person name="LaButti K."/>
            <person name="Larrondo L.F."/>
            <person name="Lindquist E."/>
            <person name="Ling A."/>
            <person name="Lombard V."/>
            <person name="Lucas S."/>
            <person name="Lundell T."/>
            <person name="Martin R."/>
            <person name="McLaughlin D.J."/>
            <person name="Morgenstern I."/>
            <person name="Morin E."/>
            <person name="Murat C."/>
            <person name="Nagy L.G."/>
            <person name="Nolan M."/>
            <person name="Ohm R.A."/>
            <person name="Patyshakuliyeva A."/>
            <person name="Rokas A."/>
            <person name="Ruiz-Duenas F.J."/>
            <person name="Sabat G."/>
            <person name="Salamov A."/>
            <person name="Samejima M."/>
            <person name="Schmutz J."/>
            <person name="Slot J.C."/>
            <person name="St John F."/>
            <person name="Stenlid J."/>
            <person name="Sun H."/>
            <person name="Sun S."/>
            <person name="Syed K."/>
            <person name="Tsang A."/>
            <person name="Wiebenga A."/>
            <person name="Young D."/>
            <person name="Pisabarro A."/>
            <person name="Eastwood D.C."/>
            <person name="Martin F."/>
            <person name="Cullen D."/>
            <person name="Grigoriev I.V."/>
            <person name="Hibbett D.S."/>
        </authorList>
    </citation>
    <scope>NUCLEOTIDE SEQUENCE [LARGE SCALE GENOMIC DNA]</scope>
    <source>
        <strain evidence="8">FP-91666</strain>
    </source>
</reference>
<evidence type="ECO:0000259" key="6">
    <source>
        <dbReference type="PROSITE" id="PS52012"/>
    </source>
</evidence>
<name>R7RW19_STEHR</name>
<dbReference type="GeneID" id="18802403"/>
<feature type="domain" description="CFEM" evidence="6">
    <location>
        <begin position="15"/>
        <end position="119"/>
    </location>
</feature>
<gene>
    <name evidence="7" type="ORF">STEHIDRAFT_163645</name>
</gene>
<proteinExistence type="predicted"/>
<feature type="signal peptide" evidence="5">
    <location>
        <begin position="1"/>
        <end position="22"/>
    </location>
</feature>
<dbReference type="AlphaFoldDB" id="R7RW19"/>
<dbReference type="OrthoDB" id="4505683at2759"/>
<evidence type="ECO:0000256" key="4">
    <source>
        <dbReference type="ARBA" id="ARBA00023157"/>
    </source>
</evidence>
<keyword evidence="4" id="KW-1015">Disulfide bond</keyword>
<comment type="subcellular location">
    <subcellularLocation>
        <location evidence="1">Secreted</location>
    </subcellularLocation>
</comment>
<feature type="chain" id="PRO_5004455336" description="CFEM domain-containing protein" evidence="5">
    <location>
        <begin position="23"/>
        <end position="119"/>
    </location>
</feature>